<dbReference type="SUPFAM" id="SSF160964">
    <property type="entry name" value="MalF N-terminal region-like"/>
    <property type="match status" value="1"/>
</dbReference>
<feature type="domain" description="ABC transmembrane type-1" evidence="9">
    <location>
        <begin position="114"/>
        <end position="327"/>
    </location>
</feature>
<dbReference type="EMBL" id="RBDY01000044">
    <property type="protein sequence ID" value="RKN13696.1"/>
    <property type="molecule type" value="Genomic_DNA"/>
</dbReference>
<dbReference type="GO" id="GO:0055085">
    <property type="term" value="P:transmembrane transport"/>
    <property type="evidence" value="ECO:0007669"/>
    <property type="project" value="InterPro"/>
</dbReference>
<evidence type="ECO:0000256" key="4">
    <source>
        <dbReference type="ARBA" id="ARBA00022692"/>
    </source>
</evidence>
<comment type="subcellular location">
    <subcellularLocation>
        <location evidence="1 7">Cell membrane</location>
        <topology evidence="1 7">Multi-pass membrane protein</topology>
    </subcellularLocation>
</comment>
<comment type="caution">
    <text evidence="10">The sequence shown here is derived from an EMBL/GenBank/DDBJ whole genome shotgun (WGS) entry which is preliminary data.</text>
</comment>
<evidence type="ECO:0000259" key="9">
    <source>
        <dbReference type="PROSITE" id="PS50928"/>
    </source>
</evidence>
<dbReference type="PANTHER" id="PTHR30193:SF1">
    <property type="entry name" value="ABC TRANSPORTER PERMEASE PROTEIN YESP-RELATED"/>
    <property type="match status" value="1"/>
</dbReference>
<dbReference type="GO" id="GO:0005886">
    <property type="term" value="C:plasma membrane"/>
    <property type="evidence" value="ECO:0007669"/>
    <property type="project" value="UniProtKB-SubCell"/>
</dbReference>
<evidence type="ECO:0000313" key="11">
    <source>
        <dbReference type="EMBL" id="RKN13696.1"/>
    </source>
</evidence>
<keyword evidence="5 7" id="KW-1133">Transmembrane helix</keyword>
<evidence type="ECO:0000256" key="6">
    <source>
        <dbReference type="ARBA" id="ARBA00023136"/>
    </source>
</evidence>
<sequence length="341" mass="37156">MKENDTGGPHVPRGRGRAVADTEGGAEGRPRADTKGSPKSSAKGSTKGSAEHNAAAYAFLTPWLIGMLVFTIGPMLFSLYLAFTRYDLADPPEWIGLENFRRMFTTDPRFLTSVDVTLTYVLWSVPLLLVVSLALAMVLNRGLRFLSGYRALFYMPSLIGGSVAVAALWRQIFGEEGIVNKALAFVGIDHGSWVGDPASALYTIVVLQVWTFGSAMVIFLAGLRQIPRELYDAAAVDGASAWRRLRSVTLPMLSPLVFFNLLLGVVNAFQAFTGAYVVSNGTGGPADSTLFYTLYLYEQGFAQLNMGYAAAMAWVLVLGLAVFTGLLFLSSRYWVHYGDER</sequence>
<dbReference type="EMBL" id="RBDX01000014">
    <property type="protein sequence ID" value="RKN07565.1"/>
    <property type="molecule type" value="Genomic_DNA"/>
</dbReference>
<feature type="transmembrane region" description="Helical" evidence="7">
    <location>
        <begin position="306"/>
        <end position="329"/>
    </location>
</feature>
<feature type="transmembrane region" description="Helical" evidence="7">
    <location>
        <begin position="151"/>
        <end position="169"/>
    </location>
</feature>
<feature type="compositionally biased region" description="Low complexity" evidence="8">
    <location>
        <begin position="37"/>
        <end position="47"/>
    </location>
</feature>
<dbReference type="InterPro" id="IPR000515">
    <property type="entry name" value="MetI-like"/>
</dbReference>
<gene>
    <name evidence="11" type="ORF">D7318_30745</name>
    <name evidence="10" type="ORF">D7319_18025</name>
</gene>
<reference evidence="12 13" key="1">
    <citation type="submission" date="2018-09" db="EMBL/GenBank/DDBJ databases">
        <title>Streptomyces sp. nov. DS1-2, an endophytic actinomycete isolated from roots of Dendrobium scabrilingue.</title>
        <authorList>
            <person name="Kuncharoen N."/>
            <person name="Kudo T."/>
            <person name="Ohkuma M."/>
            <person name="Yuki M."/>
            <person name="Tanasupawat S."/>
        </authorList>
    </citation>
    <scope>NUCLEOTIDE SEQUENCE [LARGE SCALE GENOMIC DNA]</scope>
    <source>
        <strain evidence="10 13">AZ1-7</strain>
        <strain evidence="11 12">DS1-2</strain>
    </source>
</reference>
<dbReference type="InterPro" id="IPR035906">
    <property type="entry name" value="MetI-like_sf"/>
</dbReference>
<feature type="compositionally biased region" description="Basic and acidic residues" evidence="8">
    <location>
        <begin position="26"/>
        <end position="36"/>
    </location>
</feature>
<evidence type="ECO:0000313" key="13">
    <source>
        <dbReference type="Proteomes" id="UP000275024"/>
    </source>
</evidence>
<evidence type="ECO:0000256" key="2">
    <source>
        <dbReference type="ARBA" id="ARBA00022448"/>
    </source>
</evidence>
<proteinExistence type="inferred from homology"/>
<keyword evidence="12" id="KW-1185">Reference proteome</keyword>
<dbReference type="PANTHER" id="PTHR30193">
    <property type="entry name" value="ABC TRANSPORTER PERMEASE PROTEIN"/>
    <property type="match status" value="1"/>
</dbReference>
<keyword evidence="3" id="KW-1003">Cell membrane</keyword>
<dbReference type="Pfam" id="PF00528">
    <property type="entry name" value="BPD_transp_1"/>
    <property type="match status" value="1"/>
</dbReference>
<accession>A0A3A9W2T6</accession>
<feature type="transmembrane region" description="Helical" evidence="7">
    <location>
        <begin position="200"/>
        <end position="223"/>
    </location>
</feature>
<feature type="transmembrane region" description="Helical" evidence="7">
    <location>
        <begin position="120"/>
        <end position="139"/>
    </location>
</feature>
<dbReference type="PROSITE" id="PS50928">
    <property type="entry name" value="ABC_TM1"/>
    <property type="match status" value="1"/>
</dbReference>
<dbReference type="Proteomes" id="UP000275024">
    <property type="component" value="Unassembled WGS sequence"/>
</dbReference>
<evidence type="ECO:0000313" key="12">
    <source>
        <dbReference type="Proteomes" id="UP000268652"/>
    </source>
</evidence>
<keyword evidence="2 7" id="KW-0813">Transport</keyword>
<dbReference type="InterPro" id="IPR051393">
    <property type="entry name" value="ABC_transporter_permease"/>
</dbReference>
<dbReference type="OrthoDB" id="4053402at2"/>
<feature type="transmembrane region" description="Helical" evidence="7">
    <location>
        <begin position="253"/>
        <end position="278"/>
    </location>
</feature>
<evidence type="ECO:0000256" key="5">
    <source>
        <dbReference type="ARBA" id="ARBA00022989"/>
    </source>
</evidence>
<evidence type="ECO:0000313" key="10">
    <source>
        <dbReference type="EMBL" id="RKN07565.1"/>
    </source>
</evidence>
<dbReference type="SUPFAM" id="SSF161098">
    <property type="entry name" value="MetI-like"/>
    <property type="match status" value="1"/>
</dbReference>
<evidence type="ECO:0000256" key="8">
    <source>
        <dbReference type="SAM" id="MobiDB-lite"/>
    </source>
</evidence>
<feature type="region of interest" description="Disordered" evidence="8">
    <location>
        <begin position="1"/>
        <end position="47"/>
    </location>
</feature>
<evidence type="ECO:0000256" key="3">
    <source>
        <dbReference type="ARBA" id="ARBA00022475"/>
    </source>
</evidence>
<dbReference type="Gene3D" id="1.10.3720.10">
    <property type="entry name" value="MetI-like"/>
    <property type="match status" value="1"/>
</dbReference>
<evidence type="ECO:0000256" key="1">
    <source>
        <dbReference type="ARBA" id="ARBA00004651"/>
    </source>
</evidence>
<organism evidence="10 13">
    <name type="scientific">Streptomyces radicis</name>
    <dbReference type="NCBI Taxonomy" id="1750517"/>
    <lineage>
        <taxon>Bacteria</taxon>
        <taxon>Bacillati</taxon>
        <taxon>Actinomycetota</taxon>
        <taxon>Actinomycetes</taxon>
        <taxon>Kitasatosporales</taxon>
        <taxon>Streptomycetaceae</taxon>
        <taxon>Streptomyces</taxon>
    </lineage>
</organism>
<feature type="transmembrane region" description="Helical" evidence="7">
    <location>
        <begin position="57"/>
        <end position="83"/>
    </location>
</feature>
<protein>
    <submittedName>
        <fullName evidence="10">Sugar ABC transporter permease</fullName>
    </submittedName>
</protein>
<evidence type="ECO:0000256" key="7">
    <source>
        <dbReference type="RuleBase" id="RU363032"/>
    </source>
</evidence>
<comment type="similarity">
    <text evidence="7">Belongs to the binding-protein-dependent transport system permease family.</text>
</comment>
<dbReference type="AlphaFoldDB" id="A0A3A9W2T6"/>
<keyword evidence="4 7" id="KW-0812">Transmembrane</keyword>
<dbReference type="Proteomes" id="UP000268652">
    <property type="component" value="Unassembled WGS sequence"/>
</dbReference>
<name>A0A3A9W2T6_9ACTN</name>
<keyword evidence="6 7" id="KW-0472">Membrane</keyword>
<dbReference type="CDD" id="cd06261">
    <property type="entry name" value="TM_PBP2"/>
    <property type="match status" value="1"/>
</dbReference>